<dbReference type="EMBL" id="LFMI01000284">
    <property type="protein sequence ID" value="OTA02155.1"/>
    <property type="molecule type" value="Genomic_DNA"/>
</dbReference>
<dbReference type="Gene3D" id="2.60.34.20">
    <property type="match status" value="1"/>
</dbReference>
<proteinExistence type="inferred from homology"/>
<dbReference type="OrthoDB" id="201752at2759"/>
<dbReference type="InterPro" id="IPR033647">
    <property type="entry name" value="Aar2_N"/>
</dbReference>
<dbReference type="AlphaFoldDB" id="A0A2H2ZN58"/>
<dbReference type="GO" id="GO:0000244">
    <property type="term" value="P:spliceosomal tri-snRNP complex assembly"/>
    <property type="evidence" value="ECO:0007669"/>
    <property type="project" value="TreeGrafter"/>
</dbReference>
<dbReference type="InterPro" id="IPR033648">
    <property type="entry name" value="AAR2_C"/>
</dbReference>
<dbReference type="Gene3D" id="1.25.40.550">
    <property type="entry name" value="Aar2, C-terminal domain-like"/>
    <property type="match status" value="1"/>
</dbReference>
<accession>A0A2H2ZN58</accession>
<sequence length="531" mass="59376">MPDATPAQHLSASDRGLPKRTGSARSTKSHESVAVLGAHPYGSLQLVQPGELPPPDEGSDEEEEAGSPPPLEPITSLDGQRRVQFSDDPPEIRYREPSLSGSCETLDTITHSLAGGQGADVLLVLDLPEYYLVGCDTMSFTARQFRGVRDIPPGPHFFWVTHPESGAVRTGFFIMAYGAQQVHVLQWDKFHETISEPSRAEARFQAEGLDTFHHLLVPYNDPSLINSELDKRDGFTQTTLNRKSKMWKRLAGSITQRVLVRVIGQHITSWHVDTTDRVQGALHVAAEMELDRRLPKHYLQSKELRFSFPQNAKTYTADVVGADRTLAATDATSYMMSVMNDGNKALSDDDVVAELQLAFIIGVHLGNHACIQQWWHMVLKLVLKAFLLPELRPVLAAKLLYCLAAQLEYSARWLDETILDPNEPNSNELRLALIIYKRRLDEVLEGLGDQATKEQLTVGTAFAKIESEVVGLGWELDGDYLRKGKVMMEDGEEVDVEMAELQAEDERGEWAPEVVELDEHGRQRDLVSWHD</sequence>
<evidence type="ECO:0008006" key="7">
    <source>
        <dbReference type="Google" id="ProtNLM"/>
    </source>
</evidence>
<dbReference type="Pfam" id="PF20981">
    <property type="entry name" value="AAR2_1st"/>
    <property type="match status" value="1"/>
</dbReference>
<feature type="region of interest" description="Disordered" evidence="2">
    <location>
        <begin position="1"/>
        <end position="99"/>
    </location>
</feature>
<feature type="compositionally biased region" description="Basic and acidic residues" evidence="2">
    <location>
        <begin position="79"/>
        <end position="96"/>
    </location>
</feature>
<dbReference type="PANTHER" id="PTHR12689">
    <property type="entry name" value="A1 CISTRON SPLICING FACTOR AAR2-RELATED"/>
    <property type="match status" value="1"/>
</dbReference>
<dbReference type="CDD" id="cd13777">
    <property type="entry name" value="Aar2_N"/>
    <property type="match status" value="1"/>
</dbReference>
<protein>
    <recommendedName>
        <fullName evidence="7">AAR2 protein</fullName>
    </recommendedName>
</protein>
<dbReference type="Proteomes" id="UP000219286">
    <property type="component" value="Unassembled WGS sequence"/>
</dbReference>
<evidence type="ECO:0000259" key="4">
    <source>
        <dbReference type="Pfam" id="PF20981"/>
    </source>
</evidence>
<dbReference type="CDD" id="cd13778">
    <property type="entry name" value="Aar2_C"/>
    <property type="match status" value="1"/>
</dbReference>
<dbReference type="InterPro" id="IPR038516">
    <property type="entry name" value="AAR2_N_sf"/>
</dbReference>
<keyword evidence="6" id="KW-1185">Reference proteome</keyword>
<gene>
    <name evidence="5" type="ORF">A9Z42_0024900</name>
</gene>
<dbReference type="Pfam" id="PF05282">
    <property type="entry name" value="AAR2"/>
    <property type="match status" value="1"/>
</dbReference>
<dbReference type="PANTHER" id="PTHR12689:SF4">
    <property type="entry name" value="PROTEIN AAR2 HOMOLOG"/>
    <property type="match status" value="1"/>
</dbReference>
<comment type="caution">
    <text evidence="5">The sequence shown here is derived from an EMBL/GenBank/DDBJ whole genome shotgun (WGS) entry which is preliminary data.</text>
</comment>
<reference evidence="5 6" key="1">
    <citation type="journal article" date="2015" name="Genome Announc.">
        <title>Genome sequence and annotation of Trichoderma parareesei, the ancestor of the cellulase producer Trichoderma reesei.</title>
        <authorList>
            <person name="Yang D."/>
            <person name="Pomraning K."/>
            <person name="Kopchinskiy A."/>
            <person name="Karimi Aghcheh R."/>
            <person name="Atanasova L."/>
            <person name="Chenthamara K."/>
            <person name="Baker S.E."/>
            <person name="Zhang R."/>
            <person name="Shen Q."/>
            <person name="Freitag M."/>
            <person name="Kubicek C.P."/>
            <person name="Druzhinina I.S."/>
        </authorList>
    </citation>
    <scope>NUCLEOTIDE SEQUENCE [LARGE SCALE GENOMIC DNA]</scope>
    <source>
        <strain evidence="5 6">CBS 125925</strain>
    </source>
</reference>
<name>A0A2H2ZN58_TRIPA</name>
<evidence type="ECO:0000313" key="5">
    <source>
        <dbReference type="EMBL" id="OTA02155.1"/>
    </source>
</evidence>
<feature type="domain" description="AAR2 C-terminal" evidence="3">
    <location>
        <begin position="307"/>
        <end position="477"/>
    </location>
</feature>
<evidence type="ECO:0000256" key="2">
    <source>
        <dbReference type="SAM" id="MobiDB-lite"/>
    </source>
</evidence>
<evidence type="ECO:0000313" key="6">
    <source>
        <dbReference type="Proteomes" id="UP000219286"/>
    </source>
</evidence>
<dbReference type="InterPro" id="IPR007946">
    <property type="entry name" value="AAR2"/>
</dbReference>
<organism evidence="5 6">
    <name type="scientific">Trichoderma parareesei</name>
    <name type="common">Filamentous fungus</name>
    <dbReference type="NCBI Taxonomy" id="858221"/>
    <lineage>
        <taxon>Eukaryota</taxon>
        <taxon>Fungi</taxon>
        <taxon>Dikarya</taxon>
        <taxon>Ascomycota</taxon>
        <taxon>Pezizomycotina</taxon>
        <taxon>Sordariomycetes</taxon>
        <taxon>Hypocreomycetidae</taxon>
        <taxon>Hypocreales</taxon>
        <taxon>Hypocreaceae</taxon>
        <taxon>Trichoderma</taxon>
    </lineage>
</organism>
<dbReference type="InterPro" id="IPR038514">
    <property type="entry name" value="AAR2_C_sf"/>
</dbReference>
<comment type="similarity">
    <text evidence="1">Belongs to the AAR2 family.</text>
</comment>
<feature type="domain" description="AAR2 N-terminal" evidence="4">
    <location>
        <begin position="120"/>
        <end position="264"/>
    </location>
</feature>
<evidence type="ECO:0000256" key="1">
    <source>
        <dbReference type="ARBA" id="ARBA00006281"/>
    </source>
</evidence>
<evidence type="ECO:0000259" key="3">
    <source>
        <dbReference type="Pfam" id="PF05282"/>
    </source>
</evidence>